<reference evidence="1" key="1">
    <citation type="submission" date="2021-02" db="EMBL/GenBank/DDBJ databases">
        <authorList>
            <person name="Dougan E. K."/>
            <person name="Rhodes N."/>
            <person name="Thang M."/>
            <person name="Chan C."/>
        </authorList>
    </citation>
    <scope>NUCLEOTIDE SEQUENCE</scope>
</reference>
<sequence length="264" mass="29314">MAEPRTLVTCNTHLVCMRFDGLEKHCRRGEEAGASKTDTSIQRWDIDKAPCTYQQCRCGVEGAILGAGSYGSCICSPPATQRQLEQNVRKLAATSKNFLIKSCSRRCVQRMQHNDDKYGEQEVFAGAMPKLQLLKSTLRGGSYHAAHKGTTMSRRCPHIASRAMAVAALLQATCFNTRHMPRKGNEHGRADCSLINLHLHARASDCLLQVSCPCYLWLPWPHANKKLEAVLQLLWDELSQCGPDYNATSAHMDPTTTRGQDGLQ</sequence>
<evidence type="ECO:0000313" key="1">
    <source>
        <dbReference type="EMBL" id="CAE7362315.1"/>
    </source>
</evidence>
<comment type="caution">
    <text evidence="1">The sequence shown here is derived from an EMBL/GenBank/DDBJ whole genome shotgun (WGS) entry which is preliminary data.</text>
</comment>
<dbReference type="AlphaFoldDB" id="A0A812QAH9"/>
<accession>A0A812QAH9</accession>
<organism evidence="1 2">
    <name type="scientific">Symbiodinium natans</name>
    <dbReference type="NCBI Taxonomy" id="878477"/>
    <lineage>
        <taxon>Eukaryota</taxon>
        <taxon>Sar</taxon>
        <taxon>Alveolata</taxon>
        <taxon>Dinophyceae</taxon>
        <taxon>Suessiales</taxon>
        <taxon>Symbiodiniaceae</taxon>
        <taxon>Symbiodinium</taxon>
    </lineage>
</organism>
<name>A0A812QAH9_9DINO</name>
<dbReference type="Proteomes" id="UP000604046">
    <property type="component" value="Unassembled WGS sequence"/>
</dbReference>
<protein>
    <submittedName>
        <fullName evidence="1">Uncharacterized protein</fullName>
    </submittedName>
</protein>
<gene>
    <name evidence="1" type="ORF">SNAT2548_LOCUS19529</name>
</gene>
<proteinExistence type="predicted"/>
<evidence type="ECO:0000313" key="2">
    <source>
        <dbReference type="Proteomes" id="UP000604046"/>
    </source>
</evidence>
<keyword evidence="2" id="KW-1185">Reference proteome</keyword>
<dbReference type="EMBL" id="CAJNDS010002182">
    <property type="protein sequence ID" value="CAE7362315.1"/>
    <property type="molecule type" value="Genomic_DNA"/>
</dbReference>